<dbReference type="Gene3D" id="1.10.287.470">
    <property type="entry name" value="Helix hairpin bin"/>
    <property type="match status" value="1"/>
</dbReference>
<dbReference type="EMBL" id="VJYU01000008">
    <property type="protein sequence ID" value="MBS4240873.1"/>
    <property type="molecule type" value="Genomic_DNA"/>
</dbReference>
<feature type="chain" id="PRO_5013868678" evidence="2">
    <location>
        <begin position="18"/>
        <end position="247"/>
    </location>
</feature>
<dbReference type="AlphaFoldDB" id="A0A2G4R3G9"/>
<sequence length="247" mass="28086">MKQIWLLFLLSLSFVRAEELYASFNVEAKMQSQLVLESIGVVEQIFVEVSQNVKKGDLILNLDSKSEKIALQNAKNDHALALVEFQNAQSKMQKFKAVREVIDKQSFEDIQSAFNASKLRLEKAKLNIAYYENVLEKKRLVAPYDGVIANKFIQVGEGVGGVGRVLVEIFSYPDVKLILSFDEKFKDKVKLGQKFLYKIDGEQKQREGKIALIYPSIEPKTRKIYAEVYAKDLKPGLFGEGQIIIED</sequence>
<evidence type="ECO:0000313" key="3">
    <source>
        <dbReference type="EMBL" id="MBS4240873.1"/>
    </source>
</evidence>
<dbReference type="GO" id="GO:1990281">
    <property type="term" value="C:efflux pump complex"/>
    <property type="evidence" value="ECO:0007669"/>
    <property type="project" value="TreeGrafter"/>
</dbReference>
<accession>A0A2G4R3G9</accession>
<name>A0A2G4R3G9_9BACT</name>
<keyword evidence="2" id="KW-0732">Signal</keyword>
<evidence type="ECO:0000256" key="1">
    <source>
        <dbReference type="ARBA" id="ARBA00009477"/>
    </source>
</evidence>
<reference evidence="3 6" key="4">
    <citation type="journal article" date="2021" name="Syst. Appl. Microbiol.">
        <title>nCampylobacter vulpis sp. nov. isolated from wild red foxes.</title>
        <authorList>
            <person name="Parisi A."/>
            <person name="Chiara M."/>
            <person name="Caffara M."/>
            <person name="Mion D."/>
            <person name="Miller W.G."/>
            <person name="Caruso M."/>
            <person name="Manzari C."/>
            <person name="Florio D."/>
            <person name="Capozzi L."/>
            <person name="D'Erchia A.M."/>
            <person name="Manzulli V."/>
            <person name="Zanoni R.G."/>
        </authorList>
    </citation>
    <scope>NUCLEOTIDE SEQUENCE [LARGE SCALE GENOMIC DNA]</scope>
    <source>
        <strain evidence="3 6">52/13</strain>
    </source>
</reference>
<dbReference type="OrthoDB" id="5342664at2"/>
<dbReference type="InterPro" id="IPR006143">
    <property type="entry name" value="RND_pump_MFP"/>
</dbReference>
<evidence type="ECO:0000313" key="6">
    <source>
        <dbReference type="Proteomes" id="UP000811399"/>
    </source>
</evidence>
<evidence type="ECO:0000313" key="5">
    <source>
        <dbReference type="Proteomes" id="UP000237472"/>
    </source>
</evidence>
<dbReference type="Proteomes" id="UP000237472">
    <property type="component" value="Unassembled WGS sequence"/>
</dbReference>
<dbReference type="GO" id="GO:0015562">
    <property type="term" value="F:efflux transmembrane transporter activity"/>
    <property type="evidence" value="ECO:0007669"/>
    <property type="project" value="TreeGrafter"/>
</dbReference>
<dbReference type="Gene3D" id="2.40.30.170">
    <property type="match status" value="1"/>
</dbReference>
<dbReference type="Gene3D" id="2.40.50.100">
    <property type="match status" value="1"/>
</dbReference>
<dbReference type="SUPFAM" id="SSF111369">
    <property type="entry name" value="HlyD-like secretion proteins"/>
    <property type="match status" value="1"/>
</dbReference>
<reference evidence="3" key="3">
    <citation type="submission" date="2019-07" db="EMBL/GenBank/DDBJ databases">
        <authorList>
            <person name="Miller W.G."/>
        </authorList>
    </citation>
    <scope>NUCLEOTIDE SEQUENCE</scope>
    <source>
        <strain evidence="3">52/13</strain>
    </source>
</reference>
<evidence type="ECO:0000256" key="2">
    <source>
        <dbReference type="SAM" id="SignalP"/>
    </source>
</evidence>
<evidence type="ECO:0000313" key="4">
    <source>
        <dbReference type="EMBL" id="PHY90355.1"/>
    </source>
</evidence>
<reference evidence="4" key="2">
    <citation type="submission" date="2015-06" db="EMBL/GenBank/DDBJ databases">
        <authorList>
            <person name="Hoefler B.C."/>
            <person name="Straight P.D."/>
        </authorList>
    </citation>
    <scope>NUCLEOTIDE SEQUENCE [LARGE SCALE GENOMIC DNA]</scope>
    <source>
        <strain evidence="4">73/13</strain>
    </source>
</reference>
<dbReference type="EMBL" id="LDWY01000065">
    <property type="protein sequence ID" value="PHY90355.1"/>
    <property type="molecule type" value="Genomic_DNA"/>
</dbReference>
<dbReference type="Proteomes" id="UP000811399">
    <property type="component" value="Unassembled WGS sequence"/>
</dbReference>
<dbReference type="PANTHER" id="PTHR30469">
    <property type="entry name" value="MULTIDRUG RESISTANCE PROTEIN MDTA"/>
    <property type="match status" value="1"/>
</dbReference>
<protein>
    <submittedName>
        <fullName evidence="3">Efflux RND transporter periplasmic adaptor subunit</fullName>
    </submittedName>
    <submittedName>
        <fullName evidence="4">Hemolysin D</fullName>
    </submittedName>
</protein>
<keyword evidence="6" id="KW-1185">Reference proteome</keyword>
<proteinExistence type="inferred from homology"/>
<reference evidence="5" key="1">
    <citation type="submission" date="2015-06" db="EMBL/GenBank/DDBJ databases">
        <authorList>
            <person name="Parisi A."/>
            <person name="Chiara M."/>
            <person name="Florio D."/>
            <person name="Miccolupo A."/>
            <person name="Manzari C."/>
            <person name="Mion D."/>
            <person name="Caruso M."/>
            <person name="D'erchia A.M."/>
            <person name="Zanoni R."/>
        </authorList>
    </citation>
    <scope>NUCLEOTIDE SEQUENCE [LARGE SCALE GENOMIC DNA]</scope>
    <source>
        <strain evidence="5">73/13</strain>
    </source>
</reference>
<comment type="caution">
    <text evidence="4">The sequence shown here is derived from an EMBL/GenBank/DDBJ whole genome shotgun (WGS) entry which is preliminary data.</text>
</comment>
<dbReference type="NCBIfam" id="TIGR01730">
    <property type="entry name" value="RND_mfp"/>
    <property type="match status" value="1"/>
</dbReference>
<gene>
    <name evidence="4" type="ORF">AA994_05510</name>
    <name evidence="3" type="ORF">CVU5213_03910</name>
</gene>
<comment type="similarity">
    <text evidence="1">Belongs to the membrane fusion protein (MFP) (TC 8.A.1) family.</text>
</comment>
<feature type="signal peptide" evidence="2">
    <location>
        <begin position="1"/>
        <end position="17"/>
    </location>
</feature>
<organism evidence="4 5">
    <name type="scientific">Campylobacter vulpis</name>
    <dbReference type="NCBI Taxonomy" id="1655500"/>
    <lineage>
        <taxon>Bacteria</taxon>
        <taxon>Pseudomonadati</taxon>
        <taxon>Campylobacterota</taxon>
        <taxon>Epsilonproteobacteria</taxon>
        <taxon>Campylobacterales</taxon>
        <taxon>Campylobacteraceae</taxon>
        <taxon>Campylobacter</taxon>
    </lineage>
</organism>
<dbReference type="RefSeq" id="WP_099461746.1">
    <property type="nucleotide sequence ID" value="NZ_LDWY01000065.1"/>
</dbReference>